<keyword evidence="2" id="KW-0805">Transcription regulation</keyword>
<evidence type="ECO:0000313" key="6">
    <source>
        <dbReference type="EMBL" id="MFC3173657.1"/>
    </source>
</evidence>
<evidence type="ECO:0000259" key="5">
    <source>
        <dbReference type="PROSITE" id="PS50931"/>
    </source>
</evidence>
<dbReference type="Gene3D" id="1.10.10.10">
    <property type="entry name" value="Winged helix-like DNA-binding domain superfamily/Winged helix DNA-binding domain"/>
    <property type="match status" value="1"/>
</dbReference>
<dbReference type="InterPro" id="IPR036390">
    <property type="entry name" value="WH_DNA-bd_sf"/>
</dbReference>
<dbReference type="InterPro" id="IPR000847">
    <property type="entry name" value="LysR_HTH_N"/>
</dbReference>
<comment type="similarity">
    <text evidence="1">Belongs to the LysR transcriptional regulatory family.</text>
</comment>
<dbReference type="Pfam" id="PF03466">
    <property type="entry name" value="LysR_substrate"/>
    <property type="match status" value="1"/>
</dbReference>
<name>A0ABV7INU2_9SPHN</name>
<accession>A0ABV7INU2</accession>
<dbReference type="PRINTS" id="PR00039">
    <property type="entry name" value="HTHLYSR"/>
</dbReference>
<dbReference type="PROSITE" id="PS50931">
    <property type="entry name" value="HTH_LYSR"/>
    <property type="match status" value="1"/>
</dbReference>
<gene>
    <name evidence="6" type="ORF">ACFOD9_05275</name>
</gene>
<dbReference type="Pfam" id="PF00126">
    <property type="entry name" value="HTH_1"/>
    <property type="match status" value="1"/>
</dbReference>
<evidence type="ECO:0000256" key="3">
    <source>
        <dbReference type="ARBA" id="ARBA00023125"/>
    </source>
</evidence>
<sequence length="295" mass="31866">MDDLRKLRHAVTLAAEGSFARASKALNLTQPALSRSIRALEDSLGMVLFERHGTGIRLTASGAAFVERAQLLLSHATSLAREARDMRDGRSGRLSAGVDPMLAPLLEPWLSEAARSGGAIQLHIYVQPIRRLLEMLLEQQIDFFIGDTGMALHVEGLRTTSLAVMSASYYVRAGHPLLALPNVQVQDLLAFPHASLDARDVNRGLDLPGSIHRAVIVCDDVRALKAATLASDAVLLGTRLGLEPELSAGLLVPVPLALTRNWISHLGAIELQGRERSGLANQLIARFQALLSEVH</sequence>
<proteinExistence type="inferred from homology"/>
<dbReference type="Proteomes" id="UP001595604">
    <property type="component" value="Unassembled WGS sequence"/>
</dbReference>
<evidence type="ECO:0000256" key="1">
    <source>
        <dbReference type="ARBA" id="ARBA00009437"/>
    </source>
</evidence>
<dbReference type="SUPFAM" id="SSF53850">
    <property type="entry name" value="Periplasmic binding protein-like II"/>
    <property type="match status" value="1"/>
</dbReference>
<reference evidence="7" key="1">
    <citation type="journal article" date="2019" name="Int. J. Syst. Evol. Microbiol.">
        <title>The Global Catalogue of Microorganisms (GCM) 10K type strain sequencing project: providing services to taxonomists for standard genome sequencing and annotation.</title>
        <authorList>
            <consortium name="The Broad Institute Genomics Platform"/>
            <consortium name="The Broad Institute Genome Sequencing Center for Infectious Disease"/>
            <person name="Wu L."/>
            <person name="Ma J."/>
        </authorList>
    </citation>
    <scope>NUCLEOTIDE SEQUENCE [LARGE SCALE GENOMIC DNA]</scope>
    <source>
        <strain evidence="7">KCTC 42984</strain>
    </source>
</reference>
<dbReference type="PANTHER" id="PTHR30126:SF98">
    <property type="entry name" value="HTH-TYPE TRANSCRIPTIONAL ACTIVATOR BAUR"/>
    <property type="match status" value="1"/>
</dbReference>
<dbReference type="RefSeq" id="WP_379509042.1">
    <property type="nucleotide sequence ID" value="NZ_JBHRTQ010000005.1"/>
</dbReference>
<dbReference type="EMBL" id="JBHRTQ010000005">
    <property type="protein sequence ID" value="MFC3173657.1"/>
    <property type="molecule type" value="Genomic_DNA"/>
</dbReference>
<dbReference type="SUPFAM" id="SSF46785">
    <property type="entry name" value="Winged helix' DNA-binding domain"/>
    <property type="match status" value="1"/>
</dbReference>
<dbReference type="InterPro" id="IPR036388">
    <property type="entry name" value="WH-like_DNA-bd_sf"/>
</dbReference>
<evidence type="ECO:0000256" key="4">
    <source>
        <dbReference type="ARBA" id="ARBA00023163"/>
    </source>
</evidence>
<evidence type="ECO:0000313" key="7">
    <source>
        <dbReference type="Proteomes" id="UP001595604"/>
    </source>
</evidence>
<keyword evidence="7" id="KW-1185">Reference proteome</keyword>
<dbReference type="InterPro" id="IPR005119">
    <property type="entry name" value="LysR_subst-bd"/>
</dbReference>
<evidence type="ECO:0000256" key="2">
    <source>
        <dbReference type="ARBA" id="ARBA00023015"/>
    </source>
</evidence>
<keyword evidence="3" id="KW-0238">DNA-binding</keyword>
<comment type="caution">
    <text evidence="6">The sequence shown here is derived from an EMBL/GenBank/DDBJ whole genome shotgun (WGS) entry which is preliminary data.</text>
</comment>
<feature type="domain" description="HTH lysR-type" evidence="5">
    <location>
        <begin position="1"/>
        <end position="59"/>
    </location>
</feature>
<keyword evidence="4" id="KW-0804">Transcription</keyword>
<protein>
    <submittedName>
        <fullName evidence="6">LysR family transcriptional regulator</fullName>
    </submittedName>
</protein>
<organism evidence="6 7">
    <name type="scientific">Novosphingobium bradum</name>
    <dbReference type="NCBI Taxonomy" id="1737444"/>
    <lineage>
        <taxon>Bacteria</taxon>
        <taxon>Pseudomonadati</taxon>
        <taxon>Pseudomonadota</taxon>
        <taxon>Alphaproteobacteria</taxon>
        <taxon>Sphingomonadales</taxon>
        <taxon>Sphingomonadaceae</taxon>
        <taxon>Novosphingobium</taxon>
    </lineage>
</organism>
<dbReference type="Gene3D" id="3.40.190.10">
    <property type="entry name" value="Periplasmic binding protein-like II"/>
    <property type="match status" value="2"/>
</dbReference>
<dbReference type="PANTHER" id="PTHR30126">
    <property type="entry name" value="HTH-TYPE TRANSCRIPTIONAL REGULATOR"/>
    <property type="match status" value="1"/>
</dbReference>